<organism evidence="1 2">
    <name type="scientific">Aphis glycines</name>
    <name type="common">Soybean aphid</name>
    <dbReference type="NCBI Taxonomy" id="307491"/>
    <lineage>
        <taxon>Eukaryota</taxon>
        <taxon>Metazoa</taxon>
        <taxon>Ecdysozoa</taxon>
        <taxon>Arthropoda</taxon>
        <taxon>Hexapoda</taxon>
        <taxon>Insecta</taxon>
        <taxon>Pterygota</taxon>
        <taxon>Neoptera</taxon>
        <taxon>Paraneoptera</taxon>
        <taxon>Hemiptera</taxon>
        <taxon>Sternorrhyncha</taxon>
        <taxon>Aphidomorpha</taxon>
        <taxon>Aphidoidea</taxon>
        <taxon>Aphididae</taxon>
        <taxon>Aphidini</taxon>
        <taxon>Aphis</taxon>
        <taxon>Aphis</taxon>
    </lineage>
</organism>
<gene>
    <name evidence="1" type="ORF">AGLY_001745</name>
</gene>
<reference evidence="1 2" key="1">
    <citation type="submission" date="2019-08" db="EMBL/GenBank/DDBJ databases">
        <title>The genome of the soybean aphid Biotype 1, its phylome, world population structure and adaptation to the North American continent.</title>
        <authorList>
            <person name="Giordano R."/>
            <person name="Donthu R.K."/>
            <person name="Hernandez A.G."/>
            <person name="Wright C.L."/>
            <person name="Zimin A.V."/>
        </authorList>
    </citation>
    <scope>NUCLEOTIDE SEQUENCE [LARGE SCALE GENOMIC DNA]</scope>
    <source>
        <tissue evidence="1">Whole aphids</tissue>
    </source>
</reference>
<dbReference type="OrthoDB" id="6630017at2759"/>
<evidence type="ECO:0000313" key="1">
    <source>
        <dbReference type="EMBL" id="KAE9544056.1"/>
    </source>
</evidence>
<proteinExistence type="predicted"/>
<sequence length="372" mass="44439">MCTYEYSTSVTVLDTMKLPFYEKKNRITLDKIHIENRNLFENVERHQSNMTRNQIINKNKLQVKFDQRDKHYARNQRFLIWQRNKCLRRNAQMFEDIDKNKSSGYSSYLKDSEIIIKPPNSQIAQNKFSISFPRISTNENCQGLHSKFQKTLVNDKITNLSFKPKILHLKPQHTHQVLKENRKKYRIDDEDIFSELDKSVTLFQRLLRGRAYQIMKIKEITCADVLEYSKKKHISRFFDMLFKESIHIKYSENKNKMLIQQGNLSRIANEMVERKRRQIEITGRLEQDEILKQVLKIHEDVSILFCEKLMEEAIKQSAKEESLKAMMKSCKTKFYNIESEKNIEKELVSNFIIPEAHKVIMRESQSLNSNYH</sequence>
<comment type="caution">
    <text evidence="1">The sequence shown here is derived from an EMBL/GenBank/DDBJ whole genome shotgun (WGS) entry which is preliminary data.</text>
</comment>
<evidence type="ECO:0000313" key="2">
    <source>
        <dbReference type="Proteomes" id="UP000475862"/>
    </source>
</evidence>
<dbReference type="AlphaFoldDB" id="A0A6G0U756"/>
<dbReference type="Proteomes" id="UP000475862">
    <property type="component" value="Unassembled WGS sequence"/>
</dbReference>
<dbReference type="EMBL" id="VYZN01000003">
    <property type="protein sequence ID" value="KAE9544056.1"/>
    <property type="molecule type" value="Genomic_DNA"/>
</dbReference>
<accession>A0A6G0U756</accession>
<keyword evidence="2" id="KW-1185">Reference proteome</keyword>
<name>A0A6G0U756_APHGL</name>
<protein>
    <submittedName>
        <fullName evidence="1">Uncharacterized protein</fullName>
    </submittedName>
</protein>